<evidence type="ECO:0000313" key="2">
    <source>
        <dbReference type="EMBL" id="MCW3485304.1"/>
    </source>
</evidence>
<dbReference type="PROSITE" id="PS51257">
    <property type="entry name" value="PROKAR_LIPOPROTEIN"/>
    <property type="match status" value="1"/>
</dbReference>
<dbReference type="RefSeq" id="WP_264731540.1">
    <property type="nucleotide sequence ID" value="NZ_JAPDNR010000001.1"/>
</dbReference>
<feature type="signal peptide" evidence="1">
    <location>
        <begin position="1"/>
        <end position="25"/>
    </location>
</feature>
<evidence type="ECO:0008006" key="4">
    <source>
        <dbReference type="Google" id="ProtNLM"/>
    </source>
</evidence>
<keyword evidence="3" id="KW-1185">Reference proteome</keyword>
<evidence type="ECO:0000256" key="1">
    <source>
        <dbReference type="SAM" id="SignalP"/>
    </source>
</evidence>
<protein>
    <recommendedName>
        <fullName evidence="4">Lipoprotein</fullName>
    </recommendedName>
</protein>
<organism evidence="2 3">
    <name type="scientific">Chitinophaga nivalis</name>
    <dbReference type="NCBI Taxonomy" id="2991709"/>
    <lineage>
        <taxon>Bacteria</taxon>
        <taxon>Pseudomonadati</taxon>
        <taxon>Bacteroidota</taxon>
        <taxon>Chitinophagia</taxon>
        <taxon>Chitinophagales</taxon>
        <taxon>Chitinophagaceae</taxon>
        <taxon>Chitinophaga</taxon>
    </lineage>
</organism>
<reference evidence="2 3" key="1">
    <citation type="submission" date="2022-10" db="EMBL/GenBank/DDBJ databases">
        <title>Chitinophaga nivalis PC15 sp. nov., isolated from Pyeongchang county, South Korea.</title>
        <authorList>
            <person name="Trinh H.N."/>
        </authorList>
    </citation>
    <scope>NUCLEOTIDE SEQUENCE [LARGE SCALE GENOMIC DNA]</scope>
    <source>
        <strain evidence="2 3">PC14</strain>
    </source>
</reference>
<comment type="caution">
    <text evidence="2">The sequence shown here is derived from an EMBL/GenBank/DDBJ whole genome shotgun (WGS) entry which is preliminary data.</text>
</comment>
<name>A0ABT3INL2_9BACT</name>
<dbReference type="EMBL" id="JAPDNS010000001">
    <property type="protein sequence ID" value="MCW3485304.1"/>
    <property type="molecule type" value="Genomic_DNA"/>
</dbReference>
<feature type="chain" id="PRO_5045642579" description="Lipoprotein" evidence="1">
    <location>
        <begin position="26"/>
        <end position="194"/>
    </location>
</feature>
<gene>
    <name evidence="2" type="ORF">OL497_15445</name>
</gene>
<proteinExistence type="predicted"/>
<keyword evidence="1" id="KW-0732">Signal</keyword>
<sequence length="194" mass="21652">MKRSPFFFAVLLMLAMIAGCKQQVADHTTTTPVVNSNDCGQATDSVTRILTRLTTARENILAYDKLNRKHWKHREPVEAYTIRAVDLLTAMGMPASMADSAICRFKHVRVYLGYHEQAGFKLYVVPVDNACLKGSDPRKWNAGTDVMLDKQANPIMESISPSGMANYDRYVLDLNAPCPNTCPNGNTVKEDRQP</sequence>
<accession>A0ABT3INL2</accession>
<dbReference type="Proteomes" id="UP001207742">
    <property type="component" value="Unassembled WGS sequence"/>
</dbReference>
<evidence type="ECO:0000313" key="3">
    <source>
        <dbReference type="Proteomes" id="UP001207742"/>
    </source>
</evidence>